<dbReference type="InterPro" id="IPR006175">
    <property type="entry name" value="YjgF/YER057c/UK114"/>
</dbReference>
<proteinExistence type="predicted"/>
<dbReference type="Proteomes" id="UP001438189">
    <property type="component" value="Unassembled WGS sequence"/>
</dbReference>
<comment type="caution">
    <text evidence="1">The sequence shown here is derived from an EMBL/GenBank/DDBJ whole genome shotgun (WGS) entry which is preliminary data.</text>
</comment>
<dbReference type="CDD" id="cd00448">
    <property type="entry name" value="YjgF_YER057c_UK114_family"/>
    <property type="match status" value="1"/>
</dbReference>
<organism evidence="1 2">
    <name type="scientific">Agrobacterium radiobacter</name>
    <dbReference type="NCBI Taxonomy" id="362"/>
    <lineage>
        <taxon>Bacteria</taxon>
        <taxon>Pseudomonadati</taxon>
        <taxon>Pseudomonadota</taxon>
        <taxon>Alphaproteobacteria</taxon>
        <taxon>Hyphomicrobiales</taxon>
        <taxon>Rhizobiaceae</taxon>
        <taxon>Rhizobium/Agrobacterium group</taxon>
        <taxon>Agrobacterium</taxon>
        <taxon>Agrobacterium tumefaciens complex</taxon>
    </lineage>
</organism>
<dbReference type="AlphaFoldDB" id="A0ABD5LN89"/>
<dbReference type="Gene3D" id="3.30.1330.40">
    <property type="entry name" value="RutC-like"/>
    <property type="match status" value="1"/>
</dbReference>
<dbReference type="Pfam" id="PF01042">
    <property type="entry name" value="Ribonuc_L-PSP"/>
    <property type="match status" value="1"/>
</dbReference>
<dbReference type="GO" id="GO:0016787">
    <property type="term" value="F:hydrolase activity"/>
    <property type="evidence" value="ECO:0007669"/>
    <property type="project" value="UniProtKB-KW"/>
</dbReference>
<keyword evidence="1" id="KW-0378">Hydrolase</keyword>
<evidence type="ECO:0000313" key="2">
    <source>
        <dbReference type="Proteomes" id="UP001438189"/>
    </source>
</evidence>
<dbReference type="RefSeq" id="WP_353574547.1">
    <property type="nucleotide sequence ID" value="NZ_JBETME010000008.1"/>
</dbReference>
<gene>
    <name evidence="1" type="ORF">ABVB70_19990</name>
</gene>
<dbReference type="InterPro" id="IPR035959">
    <property type="entry name" value="RutC-like_sf"/>
</dbReference>
<accession>A0ABD5LN89</accession>
<dbReference type="EMBL" id="JBETME010000008">
    <property type="protein sequence ID" value="MES4992604.1"/>
    <property type="molecule type" value="Genomic_DNA"/>
</dbReference>
<dbReference type="EC" id="3.5.-.-" evidence="1"/>
<evidence type="ECO:0000313" key="1">
    <source>
        <dbReference type="EMBL" id="MES4992604.1"/>
    </source>
</evidence>
<dbReference type="PANTHER" id="PTHR43857">
    <property type="entry name" value="BLR7761 PROTEIN"/>
    <property type="match status" value="1"/>
</dbReference>
<sequence length="143" mass="15225">MVSESSNDLIAVRPVGWARPAGLSYGMVGANRRHLSIAGQLGGATGTSAPSSRASFAQEFVRSLENVVAVVESAGGRPADIAALRVYVTSIDDFKAAQPEIAEAWRTLLGRHFPAITMVEVSALFERRARVEIEGTALLRMEG</sequence>
<protein>
    <submittedName>
        <fullName evidence="1">RidA family protein</fullName>
        <ecNumber evidence="1">3.5.-.-</ecNumber>
    </submittedName>
</protein>
<name>A0ABD5LN89_AGRRD</name>
<dbReference type="SUPFAM" id="SSF55298">
    <property type="entry name" value="YjgF-like"/>
    <property type="match status" value="1"/>
</dbReference>
<reference evidence="1 2" key="1">
    <citation type="submission" date="2024-06" db="EMBL/GenBank/DDBJ databases">
        <title>Genome sequencing of Agrobacterium spp. from tobacco in Serbia.</title>
        <authorList>
            <person name="Ilicic R.J."/>
            <person name="Studholme D.J."/>
            <person name="Jelusic A."/>
            <person name="Barac G."/>
            <person name="Bagi F."/>
            <person name="Popovic Milovanovic T."/>
        </authorList>
    </citation>
    <scope>NUCLEOTIDE SEQUENCE [LARGE SCALE GENOMIC DNA]</scope>
    <source>
        <strain evidence="1 2">DA1</strain>
    </source>
</reference>
<dbReference type="PANTHER" id="PTHR43857:SF1">
    <property type="entry name" value="YJGH FAMILY PROTEIN"/>
    <property type="match status" value="1"/>
</dbReference>